<keyword evidence="1" id="KW-0472">Membrane</keyword>
<feature type="transmembrane region" description="Helical" evidence="1">
    <location>
        <begin position="90"/>
        <end position="110"/>
    </location>
</feature>
<proteinExistence type="predicted"/>
<keyword evidence="1" id="KW-0812">Transmembrane</keyword>
<evidence type="ECO:0000256" key="1">
    <source>
        <dbReference type="SAM" id="Phobius"/>
    </source>
</evidence>
<dbReference type="Proteomes" id="UP000092460">
    <property type="component" value="Unassembled WGS sequence"/>
</dbReference>
<dbReference type="EnsemblMetazoa" id="GPPI013416-RA">
    <property type="protein sequence ID" value="GPPI013416-PA"/>
    <property type="gene ID" value="GPPI013416"/>
</dbReference>
<dbReference type="VEuPathDB" id="VectorBase:GPPI013416"/>
<evidence type="ECO:0000313" key="3">
    <source>
        <dbReference type="Proteomes" id="UP000092460"/>
    </source>
</evidence>
<keyword evidence="3" id="KW-1185">Reference proteome</keyword>
<reference evidence="2" key="2">
    <citation type="submission" date="2020-05" db="UniProtKB">
        <authorList>
            <consortium name="EnsemblMetazoa"/>
        </authorList>
    </citation>
    <scope>IDENTIFICATION</scope>
    <source>
        <strain evidence="2">IAEA</strain>
    </source>
</reference>
<name>A0A1B0AYY4_9MUSC</name>
<keyword evidence="1" id="KW-1133">Transmembrane helix</keyword>
<sequence length="123" mass="13521">MTLNSLYSRREIGLLTNNARTTSTFDILFTSSGVVAAFFPKTSKNNVSTLTLTSHPTRLSEEAVNIENKRYKALPTDATEPKNGSNTSGAIISSFLICLITSFLRIIVCFKSPTTGNMIIYVY</sequence>
<dbReference type="EMBL" id="JXJN01006033">
    <property type="status" value="NOT_ANNOTATED_CDS"/>
    <property type="molecule type" value="Genomic_DNA"/>
</dbReference>
<accession>A0A1B0AYY4</accession>
<dbReference type="EMBL" id="JXJN01006032">
    <property type="status" value="NOT_ANNOTATED_CDS"/>
    <property type="molecule type" value="Genomic_DNA"/>
</dbReference>
<dbReference type="AlphaFoldDB" id="A0A1B0AYY4"/>
<evidence type="ECO:0000313" key="2">
    <source>
        <dbReference type="EnsemblMetazoa" id="GPPI013416-PA"/>
    </source>
</evidence>
<reference evidence="3" key="1">
    <citation type="submission" date="2015-01" db="EMBL/GenBank/DDBJ databases">
        <authorList>
            <person name="Aksoy S."/>
            <person name="Warren W."/>
            <person name="Wilson R.K."/>
        </authorList>
    </citation>
    <scope>NUCLEOTIDE SEQUENCE [LARGE SCALE GENOMIC DNA]</scope>
    <source>
        <strain evidence="3">IAEA</strain>
    </source>
</reference>
<protein>
    <submittedName>
        <fullName evidence="2">Uncharacterized protein</fullName>
    </submittedName>
</protein>
<organism evidence="2 3">
    <name type="scientific">Glossina palpalis gambiensis</name>
    <dbReference type="NCBI Taxonomy" id="67801"/>
    <lineage>
        <taxon>Eukaryota</taxon>
        <taxon>Metazoa</taxon>
        <taxon>Ecdysozoa</taxon>
        <taxon>Arthropoda</taxon>
        <taxon>Hexapoda</taxon>
        <taxon>Insecta</taxon>
        <taxon>Pterygota</taxon>
        <taxon>Neoptera</taxon>
        <taxon>Endopterygota</taxon>
        <taxon>Diptera</taxon>
        <taxon>Brachycera</taxon>
        <taxon>Muscomorpha</taxon>
        <taxon>Hippoboscoidea</taxon>
        <taxon>Glossinidae</taxon>
        <taxon>Glossina</taxon>
    </lineage>
</organism>